<feature type="compositionally biased region" description="Polar residues" evidence="5">
    <location>
        <begin position="725"/>
        <end position="747"/>
    </location>
</feature>
<dbReference type="EMBL" id="CAJHJT010000034">
    <property type="protein sequence ID" value="CAD7003105.1"/>
    <property type="molecule type" value="Genomic_DNA"/>
</dbReference>
<accession>A0A811UYJ3</accession>
<evidence type="ECO:0000256" key="2">
    <source>
        <dbReference type="ARBA" id="ARBA00022553"/>
    </source>
</evidence>
<evidence type="ECO:0000256" key="5">
    <source>
        <dbReference type="SAM" id="MobiDB-lite"/>
    </source>
</evidence>
<evidence type="ECO:0000313" key="7">
    <source>
        <dbReference type="Proteomes" id="UP000606786"/>
    </source>
</evidence>
<keyword evidence="2" id="KW-0597">Phosphoprotein</keyword>
<dbReference type="InterPro" id="IPR043441">
    <property type="entry name" value="Tjap1/BEGAIN"/>
</dbReference>
<dbReference type="GO" id="GO:0016020">
    <property type="term" value="C:membrane"/>
    <property type="evidence" value="ECO:0007669"/>
    <property type="project" value="UniProtKB-SubCell"/>
</dbReference>
<sequence length="1238" mass="134477">MQFAFASVDEIFCSGGGPAIEHRIIIYQVLWSNSDYTIVRGQTERYKSDINLAIQLLQCKPDSFMPQKVSSLPVDIQSKVSAYMRLDTNSHSDSEGSTSGVGTATTASYKVLPASDSPPPTACPFPPTAMVYSMRGLGKYGKRTSMDSNMNINNGNHNNNNNNNNGNGNNDNNNIKEPLLSNNSNNSNNITAINNKSCESSSTELNADIITNSNNNNSNIITNSLPHNNSDSSNPDMISPIIMAKFLEDELKASEVKHCDTCQCSKQDLTVLADVSRSYTVSTQTPFQLQLGGGNLNEPLTQLCLRCHSNLNSPSRTNSPYLMKLVKSSDSVISETKSSVSDLNDMDKLFTPAKKDDLMVNPILGHHRLCERTAGSGALQHQNGIGAAKLSTTLLYPTTHLGTYGSEKYTLETSSSSLAAATLLKNGYQRRFLEGGGTALELLNTAVGNGAGTAMQNIAKKVAEQVTAKLMGNDELDDEAKPLLSATSQTNLLDYDRLKASVGIEMAEPALEQQIKSPASICSASDAKQNLMKSAITGSVNSLWSRTSSCEGAKMFETFNRNLIKTIKAENPKHRGPRLCAMRIQQNGQSNILLDNIESMEAATPIIYKRRERLLDEELDDTKDIITSNVTTVSSLEIATTNQKMVTGLCHSGDGEKEKLEEVSSLRTVPLEETCNIQAPHNEMEQQCEKTVNHMDPNGCVANSNGVSEAADLINKDGAGGETSGAGNINESTTSLIDLKTPTTARESSAACEDNGNSSTADRELDTRTTLATPPLTSAMDAVATPAQTGTAIGITATAHHVRNSNSAQQMHKPKYTSTFYAQQNESSSKTSHNSKSCTQSSSISDAIDFQESIILRRQQLNRVAEWVQSNTQQLEQQQQQQQQRIQQQQQQQQQALNCTNNCNSSAGIERQSSYSTLDPLDSVSVEKLSMDSGYKTTPQPPHTNGYHQRLDDANKSTEDSLSPKTDTNSSLNNHNNSNNNNNDNNGECKIGTPFNPYQTADNYRLQAQIYPTNTYYRRTTRSGLPVAYTTPDPNAPSAETFLNNYTNNNNNNNSNNNANSTTPTLPEQPTCDILNYKYYPSDTDKTRAVSAELHTTTKHVDIAQMEYNVKQFLLKQNEWSMRANATRSGRVGFNTSASNLSSANSQITLSSQRTQTTAKTLRQLKLFTGLGVGPGVGARVQPTNTNSATAPAATMSVSGRDERELNVKTNPSYGIDGAKVAATLAANALPQRTETNL</sequence>
<keyword evidence="7" id="KW-1185">Reference proteome</keyword>
<dbReference type="Proteomes" id="UP000606786">
    <property type="component" value="Unassembled WGS sequence"/>
</dbReference>
<name>A0A811UYJ3_CERCA</name>
<feature type="region of interest" description="Disordered" evidence="5">
    <location>
        <begin position="1047"/>
        <end position="1068"/>
    </location>
</feature>
<feature type="compositionally biased region" description="Low complexity" evidence="5">
    <location>
        <begin position="827"/>
        <end position="837"/>
    </location>
</feature>
<evidence type="ECO:0000313" key="6">
    <source>
        <dbReference type="EMBL" id="CAD7003105.1"/>
    </source>
</evidence>
<evidence type="ECO:0000256" key="3">
    <source>
        <dbReference type="ARBA" id="ARBA00023136"/>
    </source>
</evidence>
<evidence type="ECO:0000256" key="4">
    <source>
        <dbReference type="SAM" id="Coils"/>
    </source>
</evidence>
<evidence type="ECO:0000256" key="1">
    <source>
        <dbReference type="ARBA" id="ARBA00004170"/>
    </source>
</evidence>
<dbReference type="OrthoDB" id="10068192at2759"/>
<organism evidence="6 7">
    <name type="scientific">Ceratitis capitata</name>
    <name type="common">Mediterranean fruit fly</name>
    <name type="synonym">Tephritis capitata</name>
    <dbReference type="NCBI Taxonomy" id="7213"/>
    <lineage>
        <taxon>Eukaryota</taxon>
        <taxon>Metazoa</taxon>
        <taxon>Ecdysozoa</taxon>
        <taxon>Arthropoda</taxon>
        <taxon>Hexapoda</taxon>
        <taxon>Insecta</taxon>
        <taxon>Pterygota</taxon>
        <taxon>Neoptera</taxon>
        <taxon>Endopterygota</taxon>
        <taxon>Diptera</taxon>
        <taxon>Brachycera</taxon>
        <taxon>Muscomorpha</taxon>
        <taxon>Tephritoidea</taxon>
        <taxon>Tephritidae</taxon>
        <taxon>Ceratitis</taxon>
        <taxon>Ceratitis</taxon>
    </lineage>
</organism>
<gene>
    <name evidence="6" type="ORF">CCAP1982_LOCUS11568</name>
</gene>
<proteinExistence type="predicted"/>
<comment type="subcellular location">
    <subcellularLocation>
        <location evidence="1">Membrane</location>
        <topology evidence="1">Peripheral membrane protein</topology>
    </subcellularLocation>
</comment>
<feature type="region of interest" description="Disordered" evidence="5">
    <location>
        <begin position="932"/>
        <end position="994"/>
    </location>
</feature>
<feature type="region of interest" description="Disordered" evidence="5">
    <location>
        <begin position="143"/>
        <end position="188"/>
    </location>
</feature>
<feature type="compositionally biased region" description="Low complexity" evidence="5">
    <location>
        <begin position="969"/>
        <end position="986"/>
    </location>
</feature>
<dbReference type="PANTHER" id="PTHR28664:SF4">
    <property type="entry name" value="TIGHT JUNCTION-ASSOCIATED PROTEIN 1"/>
    <property type="match status" value="1"/>
</dbReference>
<feature type="compositionally biased region" description="Low complexity" evidence="5">
    <location>
        <begin position="149"/>
        <end position="173"/>
    </location>
</feature>
<keyword evidence="3" id="KW-0472">Membrane</keyword>
<comment type="caution">
    <text evidence="6">The sequence shown here is derived from an EMBL/GenBank/DDBJ whole genome shotgun (WGS) entry which is preliminary data.</text>
</comment>
<dbReference type="PANTHER" id="PTHR28664">
    <property type="entry name" value="TIGHT JUNCTION-ASSOCIATED PROTEIN 1"/>
    <property type="match status" value="1"/>
</dbReference>
<feature type="region of interest" description="Disordered" evidence="5">
    <location>
        <begin position="822"/>
        <end position="843"/>
    </location>
</feature>
<feature type="compositionally biased region" description="Low complexity" evidence="5">
    <location>
        <begin position="1047"/>
        <end position="1063"/>
    </location>
</feature>
<protein>
    <submittedName>
        <fullName evidence="6">(Mediterranean fruit fly) hypothetical protein</fullName>
    </submittedName>
</protein>
<feature type="compositionally biased region" description="Basic and acidic residues" evidence="5">
    <location>
        <begin position="949"/>
        <end position="959"/>
    </location>
</feature>
<reference evidence="6" key="1">
    <citation type="submission" date="2020-11" db="EMBL/GenBank/DDBJ databases">
        <authorList>
            <person name="Whitehead M."/>
        </authorList>
    </citation>
    <scope>NUCLEOTIDE SEQUENCE</scope>
    <source>
        <strain evidence="6">EGII</strain>
    </source>
</reference>
<keyword evidence="4" id="KW-0175">Coiled coil</keyword>
<dbReference type="AlphaFoldDB" id="A0A811UYJ3"/>
<feature type="coiled-coil region" evidence="4">
    <location>
        <begin position="858"/>
        <end position="892"/>
    </location>
</feature>
<feature type="region of interest" description="Disordered" evidence="5">
    <location>
        <begin position="715"/>
        <end position="779"/>
    </location>
</feature>